<reference evidence="1 2" key="1">
    <citation type="submission" date="2018-10" db="EMBL/GenBank/DDBJ databases">
        <title>Phylogenomics of Brevibacillus.</title>
        <authorList>
            <person name="Dunlap C."/>
        </authorList>
    </citation>
    <scope>NUCLEOTIDE SEQUENCE [LARGE SCALE GENOMIC DNA]</scope>
    <source>
        <strain evidence="1 2">JCM 15085</strain>
    </source>
</reference>
<evidence type="ECO:0000313" key="2">
    <source>
        <dbReference type="Proteomes" id="UP000281915"/>
    </source>
</evidence>
<sequence>MSHCTSFPMTFRDKRVLYRAMRNLGYNPENRVWVEYRNQFAKKLQIAENVIGKLLTGTIENLNLFFIETEDGLVPYFESDFLSPDELQRKGEQFLSSLRIEYLRCAVHAMADQIRANGTEVTVTEESHLSQNSFVLTIGAANQTLRVAVDQDGNVEEKVEGVRGRSCIDFTANLESKLVTHNAVHRVWTHEYDATIEDQQIQILRLE</sequence>
<dbReference type="Proteomes" id="UP000281915">
    <property type="component" value="Unassembled WGS sequence"/>
</dbReference>
<protein>
    <submittedName>
        <fullName evidence="1">DUF2997 domain-containing protein</fullName>
    </submittedName>
</protein>
<accession>A0A3M8CH39</accession>
<dbReference type="InterPro" id="IPR021375">
    <property type="entry name" value="DUF2997"/>
</dbReference>
<dbReference type="Pfam" id="PF11211">
    <property type="entry name" value="DUF2997"/>
    <property type="match status" value="1"/>
</dbReference>
<name>A0A3M8CH39_9BACL</name>
<dbReference type="EMBL" id="RHHT01000046">
    <property type="protein sequence ID" value="RNB75096.1"/>
    <property type="molecule type" value="Genomic_DNA"/>
</dbReference>
<gene>
    <name evidence="1" type="ORF">EDM58_19245</name>
</gene>
<proteinExistence type="predicted"/>
<evidence type="ECO:0000313" key="1">
    <source>
        <dbReference type="EMBL" id="RNB75096.1"/>
    </source>
</evidence>
<dbReference type="RefSeq" id="WP_122914757.1">
    <property type="nucleotide sequence ID" value="NZ_RHHT01000046.1"/>
</dbReference>
<organism evidence="1 2">
    <name type="scientific">Brevibacillus panacihumi</name>
    <dbReference type="NCBI Taxonomy" id="497735"/>
    <lineage>
        <taxon>Bacteria</taxon>
        <taxon>Bacillati</taxon>
        <taxon>Bacillota</taxon>
        <taxon>Bacilli</taxon>
        <taxon>Bacillales</taxon>
        <taxon>Paenibacillaceae</taxon>
        <taxon>Brevibacillus</taxon>
    </lineage>
</organism>
<dbReference type="AlphaFoldDB" id="A0A3M8CH39"/>
<comment type="caution">
    <text evidence="1">The sequence shown here is derived from an EMBL/GenBank/DDBJ whole genome shotgun (WGS) entry which is preliminary data.</text>
</comment>